<accession>S7V5C0</accession>
<feature type="transmembrane region" description="Helical" evidence="1">
    <location>
        <begin position="17"/>
        <end position="36"/>
    </location>
</feature>
<keyword evidence="1" id="KW-0812">Transmembrane</keyword>
<organism evidence="2 3">
    <name type="scientific">Desulfococcus multivorans DSM 2059</name>
    <dbReference type="NCBI Taxonomy" id="1121405"/>
    <lineage>
        <taxon>Bacteria</taxon>
        <taxon>Pseudomonadati</taxon>
        <taxon>Thermodesulfobacteriota</taxon>
        <taxon>Desulfobacteria</taxon>
        <taxon>Desulfobacterales</taxon>
        <taxon>Desulfococcaceae</taxon>
        <taxon>Desulfococcus</taxon>
    </lineage>
</organism>
<evidence type="ECO:0000256" key="1">
    <source>
        <dbReference type="SAM" id="Phobius"/>
    </source>
</evidence>
<dbReference type="EMBL" id="ATHJ01000071">
    <property type="protein sequence ID" value="EPR41854.1"/>
    <property type="molecule type" value="Genomic_DNA"/>
</dbReference>
<name>S7V5C0_DESML</name>
<gene>
    <name evidence="2" type="ORF">dsmv_1853</name>
</gene>
<comment type="caution">
    <text evidence="2">The sequence shown here is derived from an EMBL/GenBank/DDBJ whole genome shotgun (WGS) entry which is preliminary data.</text>
</comment>
<keyword evidence="3" id="KW-1185">Reference proteome</keyword>
<protein>
    <submittedName>
        <fullName evidence="2">Uncharacterized protein</fullName>
    </submittedName>
</protein>
<keyword evidence="1" id="KW-1133">Transmembrane helix</keyword>
<evidence type="ECO:0000313" key="2">
    <source>
        <dbReference type="EMBL" id="EPR41854.1"/>
    </source>
</evidence>
<proteinExistence type="predicted"/>
<sequence>MHDALQPEANGLGRHRHLFLIVTFSGALMTLEKTCVMNQRVARLKRTYAALSAVYQDGKAQNDIPLK</sequence>
<evidence type="ECO:0000313" key="3">
    <source>
        <dbReference type="Proteomes" id="UP000014977"/>
    </source>
</evidence>
<dbReference type="Proteomes" id="UP000014977">
    <property type="component" value="Unassembled WGS sequence"/>
</dbReference>
<reference evidence="2 3" key="1">
    <citation type="journal article" date="2013" name="Genome Announc.">
        <title>Draft genome sequences for three mercury-methylating, sulfate-reducing bacteria.</title>
        <authorList>
            <person name="Brown S.D."/>
            <person name="Hurt R.A.Jr."/>
            <person name="Gilmour C.C."/>
            <person name="Elias D.A."/>
        </authorList>
    </citation>
    <scope>NUCLEOTIDE SEQUENCE [LARGE SCALE GENOMIC DNA]</scope>
    <source>
        <strain evidence="2 3">DSM 2059</strain>
    </source>
</reference>
<keyword evidence="1" id="KW-0472">Membrane</keyword>
<dbReference type="AlphaFoldDB" id="S7V5C0"/>